<dbReference type="EMBL" id="BARW01015787">
    <property type="protein sequence ID" value="GAI98915.1"/>
    <property type="molecule type" value="Genomic_DNA"/>
</dbReference>
<evidence type="ECO:0000256" key="1">
    <source>
        <dbReference type="SAM" id="MobiDB-lite"/>
    </source>
</evidence>
<gene>
    <name evidence="2" type="ORF">S12H4_27632</name>
</gene>
<accession>X1UGA6</accession>
<protein>
    <submittedName>
        <fullName evidence="2">Uncharacterized protein</fullName>
    </submittedName>
</protein>
<dbReference type="AlphaFoldDB" id="X1UGA6"/>
<proteinExistence type="predicted"/>
<feature type="compositionally biased region" description="Basic and acidic residues" evidence="1">
    <location>
        <begin position="10"/>
        <end position="27"/>
    </location>
</feature>
<feature type="region of interest" description="Disordered" evidence="1">
    <location>
        <begin position="1"/>
        <end position="49"/>
    </location>
</feature>
<sequence length="49" mass="5918">MNVRKKKEKGRTVYDQEQKAEDVERIKNSLNRRRKKDKNKSPYLKPDNG</sequence>
<name>X1UGA6_9ZZZZ</name>
<evidence type="ECO:0000313" key="2">
    <source>
        <dbReference type="EMBL" id="GAI98915.1"/>
    </source>
</evidence>
<comment type="caution">
    <text evidence="2">The sequence shown here is derived from an EMBL/GenBank/DDBJ whole genome shotgun (WGS) entry which is preliminary data.</text>
</comment>
<reference evidence="2" key="1">
    <citation type="journal article" date="2014" name="Front. Microbiol.">
        <title>High frequency of phylogenetically diverse reductive dehalogenase-homologous genes in deep subseafloor sedimentary metagenomes.</title>
        <authorList>
            <person name="Kawai M."/>
            <person name="Futagami T."/>
            <person name="Toyoda A."/>
            <person name="Takaki Y."/>
            <person name="Nishi S."/>
            <person name="Hori S."/>
            <person name="Arai W."/>
            <person name="Tsubouchi T."/>
            <person name="Morono Y."/>
            <person name="Uchiyama I."/>
            <person name="Ito T."/>
            <person name="Fujiyama A."/>
            <person name="Inagaki F."/>
            <person name="Takami H."/>
        </authorList>
    </citation>
    <scope>NUCLEOTIDE SEQUENCE</scope>
    <source>
        <strain evidence="2">Expedition CK06-06</strain>
    </source>
</reference>
<organism evidence="2">
    <name type="scientific">marine sediment metagenome</name>
    <dbReference type="NCBI Taxonomy" id="412755"/>
    <lineage>
        <taxon>unclassified sequences</taxon>
        <taxon>metagenomes</taxon>
        <taxon>ecological metagenomes</taxon>
    </lineage>
</organism>